<dbReference type="Pfam" id="PF17648">
    <property type="entry name" value="Luciferase"/>
    <property type="match status" value="1"/>
</dbReference>
<name>A0A6J4K9E7_9CHLR</name>
<organism evidence="2">
    <name type="scientific">uncultured Chloroflexia bacterium</name>
    <dbReference type="NCBI Taxonomy" id="1672391"/>
    <lineage>
        <taxon>Bacteria</taxon>
        <taxon>Bacillati</taxon>
        <taxon>Chloroflexota</taxon>
        <taxon>Chloroflexia</taxon>
        <taxon>environmental samples</taxon>
    </lineage>
</organism>
<dbReference type="InterPro" id="IPR040841">
    <property type="entry name" value="Luciferase_dom"/>
</dbReference>
<dbReference type="AlphaFoldDB" id="A0A6J4K9E7"/>
<dbReference type="EMBL" id="CADCTK010001106">
    <property type="protein sequence ID" value="CAA9298329.1"/>
    <property type="molecule type" value="Genomic_DNA"/>
</dbReference>
<evidence type="ECO:0000259" key="1">
    <source>
        <dbReference type="Pfam" id="PF17648"/>
    </source>
</evidence>
<feature type="domain" description="Luciferase" evidence="1">
    <location>
        <begin position="34"/>
        <end position="95"/>
    </location>
</feature>
<accession>A0A6J4K9E7</accession>
<sequence>MTAIAETIEREILSWPEVVAVPHRFGGTEFRVRGHEIGHLHGSRMADLPFPIRVRTELVADGRASPHHVLPESGWVSFHIHGTKDIPAVVDLFRLNYRRLRPEDTRVLAEPAVDR</sequence>
<protein>
    <recommendedName>
        <fullName evidence="1">Luciferase domain-containing protein</fullName>
    </recommendedName>
</protein>
<gene>
    <name evidence="2" type="ORF">AVDCRST_MAG26-4610</name>
</gene>
<evidence type="ECO:0000313" key="2">
    <source>
        <dbReference type="EMBL" id="CAA9298329.1"/>
    </source>
</evidence>
<proteinExistence type="predicted"/>
<reference evidence="2" key="1">
    <citation type="submission" date="2020-02" db="EMBL/GenBank/DDBJ databases">
        <authorList>
            <person name="Meier V. D."/>
        </authorList>
    </citation>
    <scope>NUCLEOTIDE SEQUENCE</scope>
    <source>
        <strain evidence="2">AVDCRST_MAG26</strain>
    </source>
</reference>